<name>A0A1S7QQE0_AGRTU</name>
<proteinExistence type="predicted"/>
<organism evidence="1 2">
    <name type="scientific">Agrobacterium tumefaciens str. Kerr 14</name>
    <dbReference type="NCBI Taxonomy" id="1183424"/>
    <lineage>
        <taxon>Bacteria</taxon>
        <taxon>Pseudomonadati</taxon>
        <taxon>Pseudomonadota</taxon>
        <taxon>Alphaproteobacteria</taxon>
        <taxon>Hyphomicrobiales</taxon>
        <taxon>Rhizobiaceae</taxon>
        <taxon>Rhizobium/Agrobacterium group</taxon>
        <taxon>Agrobacterium</taxon>
        <taxon>Agrobacterium tumefaciens complex</taxon>
    </lineage>
</organism>
<sequence>MPEGRADGRYAAWAKKTPVGFPVLCATMNNACRVGSCRRRLTTKNEPSLWAGSTGPFP</sequence>
<protein>
    <submittedName>
        <fullName evidence="1">Uncharacterized protein</fullName>
    </submittedName>
</protein>
<evidence type="ECO:0000313" key="1">
    <source>
        <dbReference type="EMBL" id="CUX40465.1"/>
    </source>
</evidence>
<dbReference type="AlphaFoldDB" id="A0A1S7QQE0"/>
<accession>A0A1S7QQE0</accession>
<reference evidence="1 2" key="1">
    <citation type="submission" date="2016-01" db="EMBL/GenBank/DDBJ databases">
        <authorList>
            <person name="Oliw E.H."/>
        </authorList>
    </citation>
    <scope>NUCLEOTIDE SEQUENCE [LARGE SCALE GENOMIC DNA]</scope>
    <source>
        <strain evidence="1 2">Kerr 14</strain>
    </source>
</reference>
<dbReference type="Proteomes" id="UP000191897">
    <property type="component" value="Unassembled WGS sequence"/>
</dbReference>
<gene>
    <name evidence="1" type="ORF">AGR4C_Cc80389</name>
</gene>
<evidence type="ECO:0000313" key="2">
    <source>
        <dbReference type="Proteomes" id="UP000191897"/>
    </source>
</evidence>
<dbReference type="EMBL" id="FBWC01000017">
    <property type="protein sequence ID" value="CUX40465.1"/>
    <property type="molecule type" value="Genomic_DNA"/>
</dbReference>